<proteinExistence type="predicted"/>
<evidence type="ECO:0000313" key="2">
    <source>
        <dbReference type="EMBL" id="MPC93404.1"/>
    </source>
</evidence>
<evidence type="ECO:0000313" key="3">
    <source>
        <dbReference type="Proteomes" id="UP000324222"/>
    </source>
</evidence>
<organism evidence="2 3">
    <name type="scientific">Portunus trituberculatus</name>
    <name type="common">Swimming crab</name>
    <name type="synonym">Neptunus trituberculatus</name>
    <dbReference type="NCBI Taxonomy" id="210409"/>
    <lineage>
        <taxon>Eukaryota</taxon>
        <taxon>Metazoa</taxon>
        <taxon>Ecdysozoa</taxon>
        <taxon>Arthropoda</taxon>
        <taxon>Crustacea</taxon>
        <taxon>Multicrustacea</taxon>
        <taxon>Malacostraca</taxon>
        <taxon>Eumalacostraca</taxon>
        <taxon>Eucarida</taxon>
        <taxon>Decapoda</taxon>
        <taxon>Pleocyemata</taxon>
        <taxon>Brachyura</taxon>
        <taxon>Eubrachyura</taxon>
        <taxon>Portunoidea</taxon>
        <taxon>Portunidae</taxon>
        <taxon>Portuninae</taxon>
        <taxon>Portunus</taxon>
    </lineage>
</organism>
<name>A0A5B7JM50_PORTR</name>
<sequence length="94" mass="9652">MLLTSLTHPGAPREPRGPCWGVTPAAGTRLHPAPRPRPATITTTTTTAALRASLRGAPRSPLLPLVLTLTTAAGVGIGLPSTPVPRPSVVMPRP</sequence>
<dbReference type="Proteomes" id="UP000324222">
    <property type="component" value="Unassembled WGS sequence"/>
</dbReference>
<dbReference type="EMBL" id="VSRR010094785">
    <property type="protein sequence ID" value="MPC93404.1"/>
    <property type="molecule type" value="Genomic_DNA"/>
</dbReference>
<reference evidence="2 3" key="1">
    <citation type="submission" date="2019-05" db="EMBL/GenBank/DDBJ databases">
        <title>Another draft genome of Portunus trituberculatus and its Hox gene families provides insights of decapod evolution.</title>
        <authorList>
            <person name="Jeong J.-H."/>
            <person name="Song I."/>
            <person name="Kim S."/>
            <person name="Choi T."/>
            <person name="Kim D."/>
            <person name="Ryu S."/>
            <person name="Kim W."/>
        </authorList>
    </citation>
    <scope>NUCLEOTIDE SEQUENCE [LARGE SCALE GENOMIC DNA]</scope>
    <source>
        <tissue evidence="2">Muscle</tissue>
    </source>
</reference>
<gene>
    <name evidence="2" type="ORF">E2C01_088530</name>
</gene>
<evidence type="ECO:0000256" key="1">
    <source>
        <dbReference type="SAM" id="MobiDB-lite"/>
    </source>
</evidence>
<feature type="region of interest" description="Disordered" evidence="1">
    <location>
        <begin position="1"/>
        <end position="40"/>
    </location>
</feature>
<comment type="caution">
    <text evidence="2">The sequence shown here is derived from an EMBL/GenBank/DDBJ whole genome shotgun (WGS) entry which is preliminary data.</text>
</comment>
<dbReference type="AlphaFoldDB" id="A0A5B7JM50"/>
<keyword evidence="3" id="KW-1185">Reference proteome</keyword>
<protein>
    <submittedName>
        <fullName evidence="2">Uncharacterized protein</fullName>
    </submittedName>
</protein>
<accession>A0A5B7JM50</accession>